<dbReference type="Pfam" id="PF07596">
    <property type="entry name" value="SBP_bac_10"/>
    <property type="match status" value="1"/>
</dbReference>
<evidence type="ECO:0000313" key="3">
    <source>
        <dbReference type="Proteomes" id="UP000317429"/>
    </source>
</evidence>
<dbReference type="NCBIfam" id="TIGR02532">
    <property type="entry name" value="IV_pilin_GFxxxE"/>
    <property type="match status" value="1"/>
</dbReference>
<feature type="domain" description="DUF1559" evidence="1">
    <location>
        <begin position="32"/>
        <end position="279"/>
    </location>
</feature>
<dbReference type="Proteomes" id="UP000317429">
    <property type="component" value="Chromosome"/>
</dbReference>
<dbReference type="Pfam" id="PF07963">
    <property type="entry name" value="N_methyl"/>
    <property type="match status" value="1"/>
</dbReference>
<dbReference type="EMBL" id="CP036291">
    <property type="protein sequence ID" value="QDU88566.1"/>
    <property type="molecule type" value="Genomic_DNA"/>
</dbReference>
<proteinExistence type="predicted"/>
<protein>
    <recommendedName>
        <fullName evidence="1">DUF1559 domain-containing protein</fullName>
    </recommendedName>
</protein>
<dbReference type="PANTHER" id="PTHR30093">
    <property type="entry name" value="GENERAL SECRETION PATHWAY PROTEIN G"/>
    <property type="match status" value="1"/>
</dbReference>
<evidence type="ECO:0000313" key="2">
    <source>
        <dbReference type="EMBL" id="QDU88566.1"/>
    </source>
</evidence>
<name>A0A518DAX2_9BACT</name>
<evidence type="ECO:0000259" key="1">
    <source>
        <dbReference type="Pfam" id="PF07596"/>
    </source>
</evidence>
<keyword evidence="3" id="KW-1185">Reference proteome</keyword>
<dbReference type="KEGG" id="pnd:Pla175_19440"/>
<dbReference type="InterPro" id="IPR045584">
    <property type="entry name" value="Pilin-like"/>
</dbReference>
<dbReference type="PANTHER" id="PTHR30093:SF2">
    <property type="entry name" value="TYPE II SECRETION SYSTEM PROTEIN H"/>
    <property type="match status" value="1"/>
</dbReference>
<dbReference type="InterPro" id="IPR011453">
    <property type="entry name" value="DUF1559"/>
</dbReference>
<dbReference type="RefSeq" id="WP_145283614.1">
    <property type="nucleotide sequence ID" value="NZ_CP036291.1"/>
</dbReference>
<sequence>MKSSRTGFTLVELLVVIAIIGVLVAMLLPAVQAAREAARRSSCNNNLRQMAIALHNHHDTVGYFPSGWKFDRKNPDRAGWGWNVALFPYMEQRNIFDAMDVSNKDLETVKLAATAAGQNNHALLTVIPNLRCPSDTGPDMNEDKNINSLRVPLSNYVACHGLAQPLGESRGLGDEEGDGIGVFYGNSKTKMEQITDGTSKTLALGERSFILNGKAAVWAGVGKPADASSTFGTPNVGGGVSFHLNGAESRGGFRSLHPGGAQFVFADCSVHFISDDIESNIDTCKEWYCNSASWSPKASITERLGVYQRLGMMNDGLVVGSY</sequence>
<dbReference type="Gene3D" id="3.30.700.10">
    <property type="entry name" value="Glycoprotein, Type 4 Pilin"/>
    <property type="match status" value="1"/>
</dbReference>
<dbReference type="InterPro" id="IPR012902">
    <property type="entry name" value="N_methyl_site"/>
</dbReference>
<dbReference type="SUPFAM" id="SSF54523">
    <property type="entry name" value="Pili subunits"/>
    <property type="match status" value="1"/>
</dbReference>
<dbReference type="InterPro" id="IPR027558">
    <property type="entry name" value="Pre_pil_HX9DG_C"/>
</dbReference>
<gene>
    <name evidence="2" type="ORF">Pla175_19440</name>
</gene>
<dbReference type="AlphaFoldDB" id="A0A518DAX2"/>
<accession>A0A518DAX2</accession>
<dbReference type="PROSITE" id="PS00409">
    <property type="entry name" value="PROKAR_NTER_METHYL"/>
    <property type="match status" value="1"/>
</dbReference>
<reference evidence="2 3" key="1">
    <citation type="submission" date="2019-02" db="EMBL/GenBank/DDBJ databases">
        <title>Deep-cultivation of Planctomycetes and their phenomic and genomic characterization uncovers novel biology.</title>
        <authorList>
            <person name="Wiegand S."/>
            <person name="Jogler M."/>
            <person name="Boedeker C."/>
            <person name="Pinto D."/>
            <person name="Vollmers J."/>
            <person name="Rivas-Marin E."/>
            <person name="Kohn T."/>
            <person name="Peeters S.H."/>
            <person name="Heuer A."/>
            <person name="Rast P."/>
            <person name="Oberbeckmann S."/>
            <person name="Bunk B."/>
            <person name="Jeske O."/>
            <person name="Meyerdierks A."/>
            <person name="Storesund J.E."/>
            <person name="Kallscheuer N."/>
            <person name="Luecker S."/>
            <person name="Lage O.M."/>
            <person name="Pohl T."/>
            <person name="Merkel B.J."/>
            <person name="Hornburger P."/>
            <person name="Mueller R.-W."/>
            <person name="Bruemmer F."/>
            <person name="Labrenz M."/>
            <person name="Spormann A.M."/>
            <person name="Op den Camp H."/>
            <person name="Overmann J."/>
            <person name="Amann R."/>
            <person name="Jetten M.S.M."/>
            <person name="Mascher T."/>
            <person name="Medema M.H."/>
            <person name="Devos D.P."/>
            <person name="Kaster A.-K."/>
            <person name="Ovreas L."/>
            <person name="Rohde M."/>
            <person name="Galperin M.Y."/>
            <person name="Jogler C."/>
        </authorList>
    </citation>
    <scope>NUCLEOTIDE SEQUENCE [LARGE SCALE GENOMIC DNA]</scope>
    <source>
        <strain evidence="2 3">Pla175</strain>
    </source>
</reference>
<organism evidence="2 3">
    <name type="scientific">Pirellulimonas nuda</name>
    <dbReference type="NCBI Taxonomy" id="2528009"/>
    <lineage>
        <taxon>Bacteria</taxon>
        <taxon>Pseudomonadati</taxon>
        <taxon>Planctomycetota</taxon>
        <taxon>Planctomycetia</taxon>
        <taxon>Pirellulales</taxon>
        <taxon>Lacipirellulaceae</taxon>
        <taxon>Pirellulimonas</taxon>
    </lineage>
</organism>
<dbReference type="OrthoDB" id="255848at2"/>
<dbReference type="NCBIfam" id="TIGR04294">
    <property type="entry name" value="pre_pil_HX9DG"/>
    <property type="match status" value="1"/>
</dbReference>